<keyword evidence="1" id="KW-1133">Transmembrane helix</keyword>
<protein>
    <submittedName>
        <fullName evidence="2">Auxilin-like protein</fullName>
    </submittedName>
</protein>
<name>A0A6L2LMZ5_TANCI</name>
<proteinExistence type="predicted"/>
<dbReference type="AlphaFoldDB" id="A0A6L2LMZ5"/>
<sequence>MTPEAGVTTYLTGFVVLRSAAILVVTFGLANVNIKVMNGTLERSDATMSLATWDKDDGITILDKGILDGSALGSFGHVRVKVLSSSSVAPYCDDAIKALEAKNPYKPSPSIPNITFSKPPL</sequence>
<comment type="caution">
    <text evidence="2">The sequence shown here is derived from an EMBL/GenBank/DDBJ whole genome shotgun (WGS) entry which is preliminary data.</text>
</comment>
<keyword evidence="1" id="KW-0472">Membrane</keyword>
<evidence type="ECO:0000313" key="2">
    <source>
        <dbReference type="EMBL" id="GEU62337.1"/>
    </source>
</evidence>
<accession>A0A6L2LMZ5</accession>
<keyword evidence="1" id="KW-0812">Transmembrane</keyword>
<organism evidence="2">
    <name type="scientific">Tanacetum cinerariifolium</name>
    <name type="common">Dalmatian daisy</name>
    <name type="synonym">Chrysanthemum cinerariifolium</name>
    <dbReference type="NCBI Taxonomy" id="118510"/>
    <lineage>
        <taxon>Eukaryota</taxon>
        <taxon>Viridiplantae</taxon>
        <taxon>Streptophyta</taxon>
        <taxon>Embryophyta</taxon>
        <taxon>Tracheophyta</taxon>
        <taxon>Spermatophyta</taxon>
        <taxon>Magnoliopsida</taxon>
        <taxon>eudicotyledons</taxon>
        <taxon>Gunneridae</taxon>
        <taxon>Pentapetalae</taxon>
        <taxon>asterids</taxon>
        <taxon>campanulids</taxon>
        <taxon>Asterales</taxon>
        <taxon>Asteraceae</taxon>
        <taxon>Asteroideae</taxon>
        <taxon>Anthemideae</taxon>
        <taxon>Anthemidinae</taxon>
        <taxon>Tanacetum</taxon>
    </lineage>
</organism>
<feature type="transmembrane region" description="Helical" evidence="1">
    <location>
        <begin position="12"/>
        <end position="34"/>
    </location>
</feature>
<evidence type="ECO:0000256" key="1">
    <source>
        <dbReference type="SAM" id="Phobius"/>
    </source>
</evidence>
<gene>
    <name evidence="2" type="ORF">Tci_034315</name>
</gene>
<dbReference type="EMBL" id="BKCJ010004656">
    <property type="protein sequence ID" value="GEU62337.1"/>
    <property type="molecule type" value="Genomic_DNA"/>
</dbReference>
<reference evidence="2" key="1">
    <citation type="journal article" date="2019" name="Sci. Rep.">
        <title>Draft genome of Tanacetum cinerariifolium, the natural source of mosquito coil.</title>
        <authorList>
            <person name="Yamashiro T."/>
            <person name="Shiraishi A."/>
            <person name="Satake H."/>
            <person name="Nakayama K."/>
        </authorList>
    </citation>
    <scope>NUCLEOTIDE SEQUENCE</scope>
</reference>